<reference evidence="2 3" key="1">
    <citation type="submission" date="2019-12" db="EMBL/GenBank/DDBJ databases">
        <title>Comparative genomics gives insights into the taxonomy of the Azoarcus-Aromatoleum group and reveals separate origins of nif in the plant-associated Azoarcus and non-plant-associated Aromatoleum sub-groups.</title>
        <authorList>
            <person name="Lafos M."/>
            <person name="Maluk M."/>
            <person name="Batista M."/>
            <person name="Junghare M."/>
            <person name="Carmona M."/>
            <person name="Faoro H."/>
            <person name="Cruz L.M."/>
            <person name="Battistoni F."/>
            <person name="De Souza E."/>
            <person name="Pedrosa F."/>
            <person name="Chen W.-M."/>
            <person name="Poole P.S."/>
            <person name="Dixon R.A."/>
            <person name="James E.K."/>
        </authorList>
    </citation>
    <scope>NUCLEOTIDE SEQUENCE [LARGE SCALE GENOMIC DNA]</scope>
    <source>
        <strain evidence="2 3">T</strain>
    </source>
</reference>
<accession>A0ABX1NJ53</accession>
<sequence>MLIGILLFTQMAVAAYACPQLLSAGVSDTSAMATMASNGSPVVGDRATAVTGPETAMPVMDVMSGCPEMGQPDPDNPNLCVEHFHFGQQSDQTQTPTLPAILLSSLYTLPLLPEPAAPPRSATASAGLFAAASPPHAILHCCFRI</sequence>
<keyword evidence="1" id="KW-0732">Signal</keyword>
<evidence type="ECO:0000313" key="3">
    <source>
        <dbReference type="Proteomes" id="UP000634522"/>
    </source>
</evidence>
<keyword evidence="3" id="KW-1185">Reference proteome</keyword>
<protein>
    <submittedName>
        <fullName evidence="2">Uncharacterized protein</fullName>
    </submittedName>
</protein>
<dbReference type="EMBL" id="WTVS01000041">
    <property type="protein sequence ID" value="NMF99291.1"/>
    <property type="molecule type" value="Genomic_DNA"/>
</dbReference>
<name>A0ABX1NJ53_9RHOO</name>
<dbReference type="RefSeq" id="WP_169141895.1">
    <property type="nucleotide sequence ID" value="NZ_WTVS01000041.1"/>
</dbReference>
<gene>
    <name evidence="2" type="ORF">GPA27_18080</name>
</gene>
<feature type="chain" id="PRO_5047465471" evidence="1">
    <location>
        <begin position="18"/>
        <end position="145"/>
    </location>
</feature>
<dbReference type="Proteomes" id="UP000634522">
    <property type="component" value="Unassembled WGS sequence"/>
</dbReference>
<organism evidence="2 3">
    <name type="scientific">Aromatoleum toluolicum</name>
    <dbReference type="NCBI Taxonomy" id="90060"/>
    <lineage>
        <taxon>Bacteria</taxon>
        <taxon>Pseudomonadati</taxon>
        <taxon>Pseudomonadota</taxon>
        <taxon>Betaproteobacteria</taxon>
        <taxon>Rhodocyclales</taxon>
        <taxon>Rhodocyclaceae</taxon>
        <taxon>Aromatoleum</taxon>
    </lineage>
</organism>
<feature type="signal peptide" evidence="1">
    <location>
        <begin position="1"/>
        <end position="17"/>
    </location>
</feature>
<comment type="caution">
    <text evidence="2">The sequence shown here is derived from an EMBL/GenBank/DDBJ whole genome shotgun (WGS) entry which is preliminary data.</text>
</comment>
<evidence type="ECO:0000256" key="1">
    <source>
        <dbReference type="SAM" id="SignalP"/>
    </source>
</evidence>
<evidence type="ECO:0000313" key="2">
    <source>
        <dbReference type="EMBL" id="NMF99291.1"/>
    </source>
</evidence>
<proteinExistence type="predicted"/>